<dbReference type="EMBL" id="JBGFTR010000010">
    <property type="protein sequence ID" value="MFH7565263.1"/>
    <property type="molecule type" value="Genomic_DNA"/>
</dbReference>
<comment type="caution">
    <text evidence="1">The sequence shown here is derived from an EMBL/GenBank/DDBJ whole genome shotgun (WGS) entry which is preliminary data.</text>
</comment>
<evidence type="ECO:0000313" key="1">
    <source>
        <dbReference type="EMBL" id="MFH7565263.1"/>
    </source>
</evidence>
<accession>A0ABW7P1J7</accession>
<dbReference type="Proteomes" id="UP001610706">
    <property type="component" value="Unassembled WGS sequence"/>
</dbReference>
<sequence length="156" mass="17205">MRERLTGPKLVQILIVLLVLLAAFFLRTCGTNETAGESVQKTFDYCDIGHMTCVQEQQELVATAQLSADKLQAESPFLLNVVLSDPDATITRSVLEGDSMYMGTLPALIEQTDAGVWQGSALVGSCTEASMIWAWVLNVEHEGNTLTYRFLFEVTR</sequence>
<protein>
    <submittedName>
        <fullName evidence="1">Uncharacterized protein</fullName>
    </submittedName>
</protein>
<proteinExistence type="predicted"/>
<evidence type="ECO:0000313" key="2">
    <source>
        <dbReference type="Proteomes" id="UP001610706"/>
    </source>
</evidence>
<reference evidence="1 2" key="1">
    <citation type="submission" date="2024-08" db="EMBL/GenBank/DDBJ databases">
        <title>Oceanimonas smirnovii Genome sequencing and assembly.</title>
        <authorList>
            <person name="Tang B."/>
        </authorList>
    </citation>
    <scope>NUCLEOTIDE SEQUENCE [LARGE SCALE GENOMIC DNA]</scope>
    <source>
        <strain evidence="1 2">OS2020-119</strain>
    </source>
</reference>
<gene>
    <name evidence="1" type="ORF">AB9R89_08000</name>
</gene>
<dbReference type="RefSeq" id="WP_019933631.1">
    <property type="nucleotide sequence ID" value="NZ_CP166302.1"/>
</dbReference>
<organism evidence="1 2">
    <name type="scientific">Oceanimonas smirnovii</name>
    <dbReference type="NCBI Taxonomy" id="264574"/>
    <lineage>
        <taxon>Bacteria</taxon>
        <taxon>Pseudomonadati</taxon>
        <taxon>Pseudomonadota</taxon>
        <taxon>Gammaproteobacteria</taxon>
        <taxon>Aeromonadales</taxon>
        <taxon>Aeromonadaceae</taxon>
        <taxon>Oceanimonas</taxon>
    </lineage>
</organism>
<keyword evidence="2" id="KW-1185">Reference proteome</keyword>
<name>A0ABW7P1J7_9GAMM</name>